<dbReference type="Gene3D" id="1.10.260.40">
    <property type="entry name" value="lambda repressor-like DNA-binding domains"/>
    <property type="match status" value="1"/>
</dbReference>
<dbReference type="CDD" id="cd00093">
    <property type="entry name" value="HTH_XRE"/>
    <property type="match status" value="1"/>
</dbReference>
<name>A0AA49GCQ9_9BACT</name>
<dbReference type="InterPro" id="IPR001387">
    <property type="entry name" value="Cro/C1-type_HTH"/>
</dbReference>
<dbReference type="InterPro" id="IPR010359">
    <property type="entry name" value="IrrE_HExxH"/>
</dbReference>
<dbReference type="EMBL" id="CP129968">
    <property type="protein sequence ID" value="WKK81818.2"/>
    <property type="molecule type" value="Genomic_DNA"/>
</dbReference>
<dbReference type="KEGG" id="marp:QYS47_06260"/>
<dbReference type="SMART" id="SM00530">
    <property type="entry name" value="HTH_XRE"/>
    <property type="match status" value="1"/>
</dbReference>
<evidence type="ECO:0000259" key="3">
    <source>
        <dbReference type="PROSITE" id="PS50943"/>
    </source>
</evidence>
<dbReference type="PANTHER" id="PTHR46797">
    <property type="entry name" value="HTH-TYPE TRANSCRIPTIONAL REGULATOR"/>
    <property type="match status" value="1"/>
</dbReference>
<comment type="similarity">
    <text evidence="1">Belongs to the short-chain fatty acyl-CoA assimilation regulator (ScfR) family.</text>
</comment>
<evidence type="ECO:0000313" key="4">
    <source>
        <dbReference type="EMBL" id="WKK81818.2"/>
    </source>
</evidence>
<protein>
    <submittedName>
        <fullName evidence="4">XRE family transcriptional regulator</fullName>
    </submittedName>
</protein>
<keyword evidence="2" id="KW-0238">DNA-binding</keyword>
<dbReference type="Pfam" id="PF01381">
    <property type="entry name" value="HTH_3"/>
    <property type="match status" value="1"/>
</dbReference>
<dbReference type="PROSITE" id="PS50943">
    <property type="entry name" value="HTH_CROC1"/>
    <property type="match status" value="1"/>
</dbReference>
<dbReference type="InterPro" id="IPR050807">
    <property type="entry name" value="TransReg_Diox_bact_type"/>
</dbReference>
<dbReference type="AlphaFoldDB" id="A0AA49GCQ9"/>
<accession>A0AA49GCQ9</accession>
<evidence type="ECO:0000256" key="2">
    <source>
        <dbReference type="ARBA" id="ARBA00023125"/>
    </source>
</evidence>
<organism evidence="4">
    <name type="scientific">Marivirga arenosa</name>
    <dbReference type="NCBI Taxonomy" id="3059076"/>
    <lineage>
        <taxon>Bacteria</taxon>
        <taxon>Pseudomonadati</taxon>
        <taxon>Bacteroidota</taxon>
        <taxon>Cytophagia</taxon>
        <taxon>Cytophagales</taxon>
        <taxon>Marivirgaceae</taxon>
        <taxon>Marivirga</taxon>
    </lineage>
</organism>
<dbReference type="PANTHER" id="PTHR46797:SF1">
    <property type="entry name" value="METHYLPHOSPHONATE SYNTHASE"/>
    <property type="match status" value="1"/>
</dbReference>
<dbReference type="Proteomes" id="UP001232019">
    <property type="component" value="Chromosome"/>
</dbReference>
<gene>
    <name evidence="4" type="ORF">QYS47_06260</name>
</gene>
<feature type="domain" description="HTH cro/C1-type" evidence="3">
    <location>
        <begin position="16"/>
        <end position="70"/>
    </location>
</feature>
<dbReference type="RefSeq" id="WP_322348000.1">
    <property type="nucleotide sequence ID" value="NZ_CP129968.2"/>
</dbReference>
<reference evidence="4" key="1">
    <citation type="submission" date="2023-08" db="EMBL/GenBank/DDBJ databases">
        <title>Comparative genomics and taxonomic characterization of three novel marine species of genus Marivirga.</title>
        <authorList>
            <person name="Muhammad N."/>
            <person name="Kim S.-G."/>
        </authorList>
    </citation>
    <scope>NUCLEOTIDE SEQUENCE</scope>
    <source>
        <strain evidence="4">BKB1-2</strain>
    </source>
</reference>
<dbReference type="GO" id="GO:0003700">
    <property type="term" value="F:DNA-binding transcription factor activity"/>
    <property type="evidence" value="ECO:0007669"/>
    <property type="project" value="TreeGrafter"/>
</dbReference>
<proteinExistence type="inferred from homology"/>
<sequence length="495" mass="57201">MSVSQENVKLIFGLKVRQLRIEKGLSFIQLSKLTGLSASYLNEIEKGKKYPKIEKINILSDALEINFDDLVSLQLSKKLAPLGELLQSNLFKELPLELLGIEPAHLLDLLSNAPAKLGAFISTLIEISRNYGLRVESLYLNMLRSYQEMHDNYFQSLEDEVIAFKEKYLSKHTFPFSYEQLYEILNEQFNYQVWPKGLEHHQELKALRSMTIQGEKPQLLMNPKLTEQQQVFTMAKELGYQFLKLNPRPFTSSWVSVNSFEEMLNNYKASYFACALLLPAKEFTDDLKSFILQPQCNSEIIYNILEKYRCTPEMLMHRITNLLPKEFGVKELFFLRFSTSDNQTFKLTKEMHLSGLHNPHGTALDQHYCRRWASIEILKELQNDNVVAEDTVRCKVQKSKYVNSDNEYLIISLAKSSNKNIGQNSSVSIGLLITPQMKKRISFHNDPTIPIRIVNETCETCPLYDCKERAAKPYVYEAKQQLDAMKKAVELMVNS</sequence>
<dbReference type="GO" id="GO:0005829">
    <property type="term" value="C:cytosol"/>
    <property type="evidence" value="ECO:0007669"/>
    <property type="project" value="TreeGrafter"/>
</dbReference>
<dbReference type="SUPFAM" id="SSF47413">
    <property type="entry name" value="lambda repressor-like DNA-binding domains"/>
    <property type="match status" value="1"/>
</dbReference>
<evidence type="ECO:0000256" key="1">
    <source>
        <dbReference type="ARBA" id="ARBA00007227"/>
    </source>
</evidence>
<dbReference type="InterPro" id="IPR010982">
    <property type="entry name" value="Lambda_DNA-bd_dom_sf"/>
</dbReference>
<dbReference type="Pfam" id="PF06114">
    <property type="entry name" value="Peptidase_M78"/>
    <property type="match status" value="1"/>
</dbReference>
<dbReference type="GO" id="GO:0003677">
    <property type="term" value="F:DNA binding"/>
    <property type="evidence" value="ECO:0007669"/>
    <property type="project" value="UniProtKB-KW"/>
</dbReference>